<keyword evidence="2" id="KW-0812">Transmembrane</keyword>
<feature type="compositionally biased region" description="Low complexity" evidence="1">
    <location>
        <begin position="128"/>
        <end position="141"/>
    </location>
</feature>
<keyword evidence="2" id="KW-0472">Membrane</keyword>
<gene>
    <name evidence="3" type="ORF">M408DRAFT_119639</name>
</gene>
<protein>
    <submittedName>
        <fullName evidence="3">Uncharacterized protein</fullName>
    </submittedName>
</protein>
<evidence type="ECO:0000313" key="3">
    <source>
        <dbReference type="EMBL" id="KIM29170.1"/>
    </source>
</evidence>
<dbReference type="EMBL" id="KN824289">
    <property type="protein sequence ID" value="KIM29170.1"/>
    <property type="molecule type" value="Genomic_DNA"/>
</dbReference>
<proteinExistence type="predicted"/>
<dbReference type="Proteomes" id="UP000054097">
    <property type="component" value="Unassembled WGS sequence"/>
</dbReference>
<dbReference type="AlphaFoldDB" id="A0A0C3AXB7"/>
<keyword evidence="2" id="KW-1133">Transmembrane helix</keyword>
<sequence length="265" mass="28895">MSASVGRSYYQYNKREYDERDVFTIGISIGSVGAFALLFLACFLSHRIRQSRRRRLYSPFSVKATQQLPFFAPPPVGDMPVLPVTMHVEYPTRSTVLPMTVDTGTRSTVIPRTVETAFVLPPPPAVSPSPAVSTPPVVSLPEKATPQLSSLGKGGPTSPLTSGYATSERDPEESIGGTSGSPNAGPSRHQEPPPVYATSRALSVWANTNRAAVSEDMESKLLSAGYMPGDDPDVYTEEEWKKSYGITRLELVRLRKLYGNRCVIV</sequence>
<dbReference type="HOGENOM" id="CLU_1050376_0_0_1"/>
<organism evidence="3 4">
    <name type="scientific">Serendipita vermifera MAFF 305830</name>
    <dbReference type="NCBI Taxonomy" id="933852"/>
    <lineage>
        <taxon>Eukaryota</taxon>
        <taxon>Fungi</taxon>
        <taxon>Dikarya</taxon>
        <taxon>Basidiomycota</taxon>
        <taxon>Agaricomycotina</taxon>
        <taxon>Agaricomycetes</taxon>
        <taxon>Sebacinales</taxon>
        <taxon>Serendipitaceae</taxon>
        <taxon>Serendipita</taxon>
    </lineage>
</organism>
<reference evidence="4" key="2">
    <citation type="submission" date="2015-01" db="EMBL/GenBank/DDBJ databases">
        <title>Evolutionary Origins and Diversification of the Mycorrhizal Mutualists.</title>
        <authorList>
            <consortium name="DOE Joint Genome Institute"/>
            <consortium name="Mycorrhizal Genomics Consortium"/>
            <person name="Kohler A."/>
            <person name="Kuo A."/>
            <person name="Nagy L.G."/>
            <person name="Floudas D."/>
            <person name="Copeland A."/>
            <person name="Barry K.W."/>
            <person name="Cichocki N."/>
            <person name="Veneault-Fourrey C."/>
            <person name="LaButti K."/>
            <person name="Lindquist E.A."/>
            <person name="Lipzen A."/>
            <person name="Lundell T."/>
            <person name="Morin E."/>
            <person name="Murat C."/>
            <person name="Riley R."/>
            <person name="Ohm R."/>
            <person name="Sun H."/>
            <person name="Tunlid A."/>
            <person name="Henrissat B."/>
            <person name="Grigoriev I.V."/>
            <person name="Hibbett D.S."/>
            <person name="Martin F."/>
        </authorList>
    </citation>
    <scope>NUCLEOTIDE SEQUENCE [LARGE SCALE GENOMIC DNA]</scope>
    <source>
        <strain evidence="4">MAFF 305830</strain>
    </source>
</reference>
<evidence type="ECO:0000256" key="2">
    <source>
        <dbReference type="SAM" id="Phobius"/>
    </source>
</evidence>
<keyword evidence="4" id="KW-1185">Reference proteome</keyword>
<dbReference type="OrthoDB" id="3266524at2759"/>
<evidence type="ECO:0000313" key="4">
    <source>
        <dbReference type="Proteomes" id="UP000054097"/>
    </source>
</evidence>
<reference evidence="3 4" key="1">
    <citation type="submission" date="2014-04" db="EMBL/GenBank/DDBJ databases">
        <authorList>
            <consortium name="DOE Joint Genome Institute"/>
            <person name="Kuo A."/>
            <person name="Zuccaro A."/>
            <person name="Kohler A."/>
            <person name="Nagy L.G."/>
            <person name="Floudas D."/>
            <person name="Copeland A."/>
            <person name="Barry K.W."/>
            <person name="Cichocki N."/>
            <person name="Veneault-Fourrey C."/>
            <person name="LaButti K."/>
            <person name="Lindquist E.A."/>
            <person name="Lipzen A."/>
            <person name="Lundell T."/>
            <person name="Morin E."/>
            <person name="Murat C."/>
            <person name="Sun H."/>
            <person name="Tunlid A."/>
            <person name="Henrissat B."/>
            <person name="Grigoriev I.V."/>
            <person name="Hibbett D.S."/>
            <person name="Martin F."/>
            <person name="Nordberg H.P."/>
            <person name="Cantor M.N."/>
            <person name="Hua S.X."/>
        </authorList>
    </citation>
    <scope>NUCLEOTIDE SEQUENCE [LARGE SCALE GENOMIC DNA]</scope>
    <source>
        <strain evidence="3 4">MAFF 305830</strain>
    </source>
</reference>
<name>A0A0C3AXB7_SERVB</name>
<accession>A0A0C3AXB7</accession>
<feature type="region of interest" description="Disordered" evidence="1">
    <location>
        <begin position="121"/>
        <end position="195"/>
    </location>
</feature>
<evidence type="ECO:0000256" key="1">
    <source>
        <dbReference type="SAM" id="MobiDB-lite"/>
    </source>
</evidence>
<feature type="transmembrane region" description="Helical" evidence="2">
    <location>
        <begin position="22"/>
        <end position="45"/>
    </location>
</feature>